<evidence type="ECO:0000313" key="3">
    <source>
        <dbReference type="Proteomes" id="UP000615446"/>
    </source>
</evidence>
<protein>
    <submittedName>
        <fullName evidence="2">Uncharacterized protein</fullName>
    </submittedName>
</protein>
<dbReference type="OrthoDB" id="2387492at2759"/>
<gene>
    <name evidence="2" type="ORF">RCL2_000457500</name>
</gene>
<accession>A0A8H3L1H7</accession>
<dbReference type="EMBL" id="BLAL01000029">
    <property type="protein sequence ID" value="GES77192.1"/>
    <property type="molecule type" value="Genomic_DNA"/>
</dbReference>
<reference evidence="2" key="1">
    <citation type="submission" date="2019-10" db="EMBL/GenBank/DDBJ databases">
        <title>Conservation and host-specific expression of non-tandemly repeated heterogenous ribosome RNA gene in arbuscular mycorrhizal fungi.</title>
        <authorList>
            <person name="Maeda T."/>
            <person name="Kobayashi Y."/>
            <person name="Nakagawa T."/>
            <person name="Ezawa T."/>
            <person name="Yamaguchi K."/>
            <person name="Bino T."/>
            <person name="Nishimoto Y."/>
            <person name="Shigenobu S."/>
            <person name="Kawaguchi M."/>
        </authorList>
    </citation>
    <scope>NUCLEOTIDE SEQUENCE</scope>
    <source>
        <strain evidence="2">HR1</strain>
    </source>
</reference>
<evidence type="ECO:0000313" key="2">
    <source>
        <dbReference type="EMBL" id="GES77192.1"/>
    </source>
</evidence>
<organism evidence="2 3">
    <name type="scientific">Rhizophagus clarus</name>
    <dbReference type="NCBI Taxonomy" id="94130"/>
    <lineage>
        <taxon>Eukaryota</taxon>
        <taxon>Fungi</taxon>
        <taxon>Fungi incertae sedis</taxon>
        <taxon>Mucoromycota</taxon>
        <taxon>Glomeromycotina</taxon>
        <taxon>Glomeromycetes</taxon>
        <taxon>Glomerales</taxon>
        <taxon>Glomeraceae</taxon>
        <taxon>Rhizophagus</taxon>
    </lineage>
</organism>
<sequence>MSRSSMHIPHALILEHKILAAEEFLLMREPLDIVRISTALFVRVEQGEWTGVLEKEVKNFENVLERVLERVPSEDVERRKKLQSFGTGKKLAKRVSTAFEDLCSLSEMKALVIDTEAWHEDANANLRSLKRDVGQCVNGSVSYEKTMWERIEMELNNINVENLGFDHPICSGVLDAKSEPFINIPGSFCDIFKEPFQKYKLEQNHDILDTCEEFIQNEESKINEDEDLRDVEFGKWLDSSERLQEKTRRILESLLKVWKSPKYEAHTKKGKPINEGSYVCEVLAPLINIVMSDLPGNPAVWDIWGEEGSSASTIRKGSRKFARKPDYMTIVQLGKDVELEIAYLETGRPNSSQDKRRRDHKKLIRFSKDSIDTTRIISKLKRIFNQSSKRQDLTIFAINIAGDVIELYAMRKESSIYKYCLIEEATIPLHMTSPSAVYPLIHALMTLRTAVACTIHKILYSSDSGDSEHSSSEMVVTVSTPKNS</sequence>
<comment type="caution">
    <text evidence="2">The sequence shown here is derived from an EMBL/GenBank/DDBJ whole genome shotgun (WGS) entry which is preliminary data.</text>
</comment>
<feature type="region of interest" description="Disordered" evidence="1">
    <location>
        <begin position="462"/>
        <end position="484"/>
    </location>
</feature>
<dbReference type="Proteomes" id="UP000615446">
    <property type="component" value="Unassembled WGS sequence"/>
</dbReference>
<evidence type="ECO:0000256" key="1">
    <source>
        <dbReference type="SAM" id="MobiDB-lite"/>
    </source>
</evidence>
<name>A0A8H3L1H7_9GLOM</name>
<dbReference type="AlphaFoldDB" id="A0A8H3L1H7"/>
<proteinExistence type="predicted"/>